<reference evidence="2 3" key="1">
    <citation type="submission" date="2016-07" db="EMBL/GenBank/DDBJ databases">
        <title>Pervasive Adenine N6-methylation of Active Genes in Fungi.</title>
        <authorList>
            <consortium name="DOE Joint Genome Institute"/>
            <person name="Mondo S.J."/>
            <person name="Dannebaum R.O."/>
            <person name="Kuo R.C."/>
            <person name="Labutti K."/>
            <person name="Haridas S."/>
            <person name="Kuo A."/>
            <person name="Salamov A."/>
            <person name="Ahrendt S.R."/>
            <person name="Lipzen A."/>
            <person name="Sullivan W."/>
            <person name="Andreopoulos W.B."/>
            <person name="Clum A."/>
            <person name="Lindquist E."/>
            <person name="Daum C."/>
            <person name="Ramamoorthy G.K."/>
            <person name="Gryganskyi A."/>
            <person name="Culley D."/>
            <person name="Magnuson J.K."/>
            <person name="James T.Y."/>
            <person name="O'Malley M.A."/>
            <person name="Stajich J.E."/>
            <person name="Spatafora J.W."/>
            <person name="Visel A."/>
            <person name="Grigoriev I.V."/>
        </authorList>
    </citation>
    <scope>NUCLEOTIDE SEQUENCE [LARGE SCALE GENOMIC DNA]</scope>
    <source>
        <strain evidence="2 3">62-1032</strain>
    </source>
</reference>
<accession>A0A1Y2F763</accession>
<keyword evidence="1" id="KW-1133">Transmembrane helix</keyword>
<dbReference type="Proteomes" id="UP000193467">
    <property type="component" value="Unassembled WGS sequence"/>
</dbReference>
<proteinExistence type="predicted"/>
<feature type="transmembrane region" description="Helical" evidence="1">
    <location>
        <begin position="20"/>
        <end position="42"/>
    </location>
</feature>
<organism evidence="2 3">
    <name type="scientific">Leucosporidium creatinivorum</name>
    <dbReference type="NCBI Taxonomy" id="106004"/>
    <lineage>
        <taxon>Eukaryota</taxon>
        <taxon>Fungi</taxon>
        <taxon>Dikarya</taxon>
        <taxon>Basidiomycota</taxon>
        <taxon>Pucciniomycotina</taxon>
        <taxon>Microbotryomycetes</taxon>
        <taxon>Leucosporidiales</taxon>
        <taxon>Leucosporidium</taxon>
    </lineage>
</organism>
<dbReference type="InParanoid" id="A0A1Y2F763"/>
<gene>
    <name evidence="2" type="ORF">BCR35DRAFT_331981</name>
</gene>
<feature type="transmembrane region" description="Helical" evidence="1">
    <location>
        <begin position="111"/>
        <end position="132"/>
    </location>
</feature>
<protein>
    <submittedName>
        <fullName evidence="2">Uncharacterized protein</fullName>
    </submittedName>
</protein>
<comment type="caution">
    <text evidence="2">The sequence shown here is derived from an EMBL/GenBank/DDBJ whole genome shotgun (WGS) entry which is preliminary data.</text>
</comment>
<name>A0A1Y2F763_9BASI</name>
<dbReference type="EMBL" id="MCGR01000026">
    <property type="protein sequence ID" value="ORY79733.1"/>
    <property type="molecule type" value="Genomic_DNA"/>
</dbReference>
<evidence type="ECO:0000256" key="1">
    <source>
        <dbReference type="SAM" id="Phobius"/>
    </source>
</evidence>
<keyword evidence="1" id="KW-0812">Transmembrane</keyword>
<keyword evidence="1" id="KW-0472">Membrane</keyword>
<sequence length="190" mass="20354">MLPLKSLGATGGGPLPLVRFILYALAAFLALGLLVLALATLITQLVKTVGYNKPVPAIFVSACLLLIHSFFYALPPPPAPSIRRILLGLRFELGSLCVLGLLLLASGLVAVSWILFLTLATLFTLLLTSSIYHHTRARRSGISSAGAMWKEPFAAFDWGVYSRYKARGMAGGGTWSGHRARCSVQLESGK</sequence>
<evidence type="ECO:0000313" key="2">
    <source>
        <dbReference type="EMBL" id="ORY79733.1"/>
    </source>
</evidence>
<dbReference type="AlphaFoldDB" id="A0A1Y2F763"/>
<keyword evidence="3" id="KW-1185">Reference proteome</keyword>
<feature type="transmembrane region" description="Helical" evidence="1">
    <location>
        <begin position="54"/>
        <end position="74"/>
    </location>
</feature>
<evidence type="ECO:0000313" key="3">
    <source>
        <dbReference type="Proteomes" id="UP000193467"/>
    </source>
</evidence>